<reference evidence="2" key="1">
    <citation type="submission" date="2021-05" db="EMBL/GenBank/DDBJ databases">
        <authorList>
            <person name="Alioto T."/>
            <person name="Alioto T."/>
            <person name="Gomez Garrido J."/>
        </authorList>
    </citation>
    <scope>NUCLEOTIDE SEQUENCE</scope>
</reference>
<feature type="region of interest" description="Disordered" evidence="1">
    <location>
        <begin position="1"/>
        <end position="50"/>
    </location>
</feature>
<proteinExistence type="predicted"/>
<dbReference type="AlphaFoldDB" id="A0A8D8AX71"/>
<evidence type="ECO:0000256" key="1">
    <source>
        <dbReference type="SAM" id="MobiDB-lite"/>
    </source>
</evidence>
<feature type="compositionally biased region" description="Polar residues" evidence="1">
    <location>
        <begin position="34"/>
        <end position="50"/>
    </location>
</feature>
<dbReference type="EMBL" id="HBUE01045096">
    <property type="protein sequence ID" value="CAG6462263.1"/>
    <property type="molecule type" value="Transcribed_RNA"/>
</dbReference>
<name>A0A8D8AX71_CULPI</name>
<feature type="compositionally biased region" description="Basic residues" evidence="1">
    <location>
        <begin position="17"/>
        <end position="30"/>
    </location>
</feature>
<dbReference type="EMBL" id="HBUE01045097">
    <property type="protein sequence ID" value="CAG6462264.1"/>
    <property type="molecule type" value="Transcribed_RNA"/>
</dbReference>
<accession>A0A8D8AX71</accession>
<evidence type="ECO:0000313" key="2">
    <source>
        <dbReference type="EMBL" id="CAG6462262.1"/>
    </source>
</evidence>
<protein>
    <submittedName>
        <fullName evidence="2">(northern house mosquito) hypothetical protein</fullName>
    </submittedName>
</protein>
<sequence>MSNKQKKSATRQNSVAKFHKTTPKQTTQKKNKTEQNWGVCNTPSMNANEGTTNEKLHKVKATPHTLTHHHTQFADRLSPTFNYLCAKAVQCVCLCKTEINKCTLNQKHTHTRTCQK</sequence>
<dbReference type="EMBL" id="HBUE01045094">
    <property type="protein sequence ID" value="CAG6462262.1"/>
    <property type="molecule type" value="Transcribed_RNA"/>
</dbReference>
<organism evidence="2">
    <name type="scientific">Culex pipiens</name>
    <name type="common">House mosquito</name>
    <dbReference type="NCBI Taxonomy" id="7175"/>
    <lineage>
        <taxon>Eukaryota</taxon>
        <taxon>Metazoa</taxon>
        <taxon>Ecdysozoa</taxon>
        <taxon>Arthropoda</taxon>
        <taxon>Hexapoda</taxon>
        <taxon>Insecta</taxon>
        <taxon>Pterygota</taxon>
        <taxon>Neoptera</taxon>
        <taxon>Endopterygota</taxon>
        <taxon>Diptera</taxon>
        <taxon>Nematocera</taxon>
        <taxon>Culicoidea</taxon>
        <taxon>Culicidae</taxon>
        <taxon>Culicinae</taxon>
        <taxon>Culicini</taxon>
        <taxon>Culex</taxon>
        <taxon>Culex</taxon>
    </lineage>
</organism>